<feature type="signal peptide" evidence="1">
    <location>
        <begin position="1"/>
        <end position="29"/>
    </location>
</feature>
<organism evidence="2 3">
    <name type="scientific">Spiroplasma platyhelix PALS-1</name>
    <dbReference type="NCBI Taxonomy" id="1276218"/>
    <lineage>
        <taxon>Bacteria</taxon>
        <taxon>Bacillati</taxon>
        <taxon>Mycoplasmatota</taxon>
        <taxon>Mollicutes</taxon>
        <taxon>Entomoplasmatales</taxon>
        <taxon>Spiroplasmataceae</taxon>
        <taxon>Spiroplasma</taxon>
    </lineage>
</organism>
<name>A0A846TX82_9MOLU</name>
<evidence type="ECO:0008006" key="4">
    <source>
        <dbReference type="Google" id="ProtNLM"/>
    </source>
</evidence>
<feature type="non-terminal residue" evidence="2">
    <location>
        <position position="80"/>
    </location>
</feature>
<accession>A0A846TX82</accession>
<dbReference type="PROSITE" id="PS51257">
    <property type="entry name" value="PROKAR_LIPOPROTEIN"/>
    <property type="match status" value="1"/>
</dbReference>
<dbReference type="RefSeq" id="WP_168105282.1">
    <property type="nucleotide sequence ID" value="NZ_JAAVVK010000002.1"/>
</dbReference>
<dbReference type="EMBL" id="JAAVVK010000002">
    <property type="protein sequence ID" value="NKE38812.1"/>
    <property type="molecule type" value="Genomic_DNA"/>
</dbReference>
<reference evidence="2 3" key="1">
    <citation type="submission" date="2020-04" db="EMBL/GenBank/DDBJ databases">
        <title>Complete genome sequence of Spiroplasma platyhelix ATCC 51748, an insect isolate.</title>
        <authorList>
            <person name="Green E.A."/>
            <person name="Klassen J.L."/>
        </authorList>
    </citation>
    <scope>NUCLEOTIDE SEQUENCE [LARGE SCALE GENOMIC DNA]</scope>
    <source>
        <strain evidence="2 3">PALS-1</strain>
    </source>
</reference>
<keyword evidence="3" id="KW-1185">Reference proteome</keyword>
<dbReference type="AlphaFoldDB" id="A0A846TX82"/>
<dbReference type="Proteomes" id="UP000584587">
    <property type="component" value="Unassembled WGS sequence"/>
</dbReference>
<sequence length="80" mass="8585">MKEKMKFKKMLALVGSLAIVVPTSLTVVACGSKETEAPKTELSEVVKTIEVDGNIANDAVKVLEEIEAKNLEVKGAIEIN</sequence>
<gene>
    <name evidence="2" type="ORF">HER12_03530</name>
</gene>
<protein>
    <recommendedName>
        <fullName evidence="4">Lipoprotein</fullName>
    </recommendedName>
</protein>
<evidence type="ECO:0000313" key="2">
    <source>
        <dbReference type="EMBL" id="NKE38812.1"/>
    </source>
</evidence>
<keyword evidence="1" id="KW-0732">Signal</keyword>
<feature type="chain" id="PRO_5032290601" description="Lipoprotein" evidence="1">
    <location>
        <begin position="30"/>
        <end position="80"/>
    </location>
</feature>
<evidence type="ECO:0000256" key="1">
    <source>
        <dbReference type="SAM" id="SignalP"/>
    </source>
</evidence>
<comment type="caution">
    <text evidence="2">The sequence shown here is derived from an EMBL/GenBank/DDBJ whole genome shotgun (WGS) entry which is preliminary data.</text>
</comment>
<proteinExistence type="predicted"/>
<evidence type="ECO:0000313" key="3">
    <source>
        <dbReference type="Proteomes" id="UP000584587"/>
    </source>
</evidence>